<organism evidence="2 3">
    <name type="scientific">Pleuronectes platessa</name>
    <name type="common">European plaice</name>
    <dbReference type="NCBI Taxonomy" id="8262"/>
    <lineage>
        <taxon>Eukaryota</taxon>
        <taxon>Metazoa</taxon>
        <taxon>Chordata</taxon>
        <taxon>Craniata</taxon>
        <taxon>Vertebrata</taxon>
        <taxon>Euteleostomi</taxon>
        <taxon>Actinopterygii</taxon>
        <taxon>Neopterygii</taxon>
        <taxon>Teleostei</taxon>
        <taxon>Neoteleostei</taxon>
        <taxon>Acanthomorphata</taxon>
        <taxon>Carangaria</taxon>
        <taxon>Pleuronectiformes</taxon>
        <taxon>Pleuronectoidei</taxon>
        <taxon>Pleuronectidae</taxon>
        <taxon>Pleuronectes</taxon>
    </lineage>
</organism>
<keyword evidence="3" id="KW-1185">Reference proteome</keyword>
<evidence type="ECO:0000313" key="2">
    <source>
        <dbReference type="EMBL" id="CAB1452843.1"/>
    </source>
</evidence>
<evidence type="ECO:0000256" key="1">
    <source>
        <dbReference type="SAM" id="MobiDB-lite"/>
    </source>
</evidence>
<protein>
    <submittedName>
        <fullName evidence="2">Uncharacterized protein</fullName>
    </submittedName>
</protein>
<comment type="caution">
    <text evidence="2">The sequence shown here is derived from an EMBL/GenBank/DDBJ whole genome shotgun (WGS) entry which is preliminary data.</text>
</comment>
<dbReference type="EMBL" id="CADEAL010004146">
    <property type="protein sequence ID" value="CAB1452843.1"/>
    <property type="molecule type" value="Genomic_DNA"/>
</dbReference>
<dbReference type="Proteomes" id="UP001153269">
    <property type="component" value="Unassembled WGS sequence"/>
</dbReference>
<sequence>MLFELVKPSPPDVVRGDHGWFSRLLGHVHFELRVKLKPPVKPNVPSPQRQTSGFKLDSVLSEEFSGTCRRDELHIAHTTVFLLAQKRSGTNNPGGSAPEASNAPGVYLSFSPLHRERLGDTQIPQSAGPDPSSPIEL</sequence>
<reference evidence="2" key="1">
    <citation type="submission" date="2020-03" db="EMBL/GenBank/DDBJ databases">
        <authorList>
            <person name="Weist P."/>
        </authorList>
    </citation>
    <scope>NUCLEOTIDE SEQUENCE</scope>
</reference>
<name>A0A9N7VPC0_PLEPL</name>
<feature type="region of interest" description="Disordered" evidence="1">
    <location>
        <begin position="87"/>
        <end position="137"/>
    </location>
</feature>
<accession>A0A9N7VPC0</accession>
<gene>
    <name evidence="2" type="ORF">PLEPLA_LOCUS40593</name>
</gene>
<dbReference type="AlphaFoldDB" id="A0A9N7VPC0"/>
<proteinExistence type="predicted"/>
<evidence type="ECO:0000313" key="3">
    <source>
        <dbReference type="Proteomes" id="UP001153269"/>
    </source>
</evidence>